<keyword evidence="3" id="KW-1185">Reference proteome</keyword>
<reference evidence="2 3" key="1">
    <citation type="journal article" date="2014" name="BMC Genomics">
        <title>Comparative genome sequencing reveals chemotype-specific gene clusters in the toxigenic black mold Stachybotrys.</title>
        <authorList>
            <person name="Semeiks J."/>
            <person name="Borek D."/>
            <person name="Otwinowski Z."/>
            <person name="Grishin N.V."/>
        </authorList>
    </citation>
    <scope>NUCLEOTIDE SEQUENCE [LARGE SCALE GENOMIC DNA]</scope>
    <source>
        <strain evidence="3">CBS 109288 / IBT 7711</strain>
    </source>
</reference>
<evidence type="ECO:0000313" key="3">
    <source>
        <dbReference type="Proteomes" id="UP000028045"/>
    </source>
</evidence>
<proteinExistence type="predicted"/>
<sequence length="259" mass="29607">MNYLCYLVSRPLDNNKPPPPHTTKWETIGNGNEVPRLLDRRPFLEHWAFCMVPDERVDGERLRPAEPPARDAFLHGLYFDLGIKDDQQGFLKRLWHPKTLRDIDSQTWPEGSVKMITSIEELGSTTNTESMVFGCKRVLLEMWDQYLPILWNCQHLALMLAQIAVSSQRCTAIICALLSMRSEWVSQVRVGRHCGFMFGSGAMTLIPVVGPAASFGVWLVAGAYMVTDGMKDEKIRERWRKLARRYPQLQEVSPLIMSG</sequence>
<organism evidence="2 3">
    <name type="scientific">Stachybotrys chartarum (strain CBS 109288 / IBT 7711)</name>
    <name type="common">Toxic black mold</name>
    <name type="synonym">Stilbospora chartarum</name>
    <dbReference type="NCBI Taxonomy" id="1280523"/>
    <lineage>
        <taxon>Eukaryota</taxon>
        <taxon>Fungi</taxon>
        <taxon>Dikarya</taxon>
        <taxon>Ascomycota</taxon>
        <taxon>Pezizomycotina</taxon>
        <taxon>Sordariomycetes</taxon>
        <taxon>Hypocreomycetidae</taxon>
        <taxon>Hypocreales</taxon>
        <taxon>Stachybotryaceae</taxon>
        <taxon>Stachybotrys</taxon>
    </lineage>
</organism>
<protein>
    <submittedName>
        <fullName evidence="2">Uncharacterized protein</fullName>
    </submittedName>
</protein>
<accession>A0A084B0E5</accession>
<dbReference type="HOGENOM" id="CLU_1074319_0_0_1"/>
<dbReference type="Proteomes" id="UP000028045">
    <property type="component" value="Unassembled WGS sequence"/>
</dbReference>
<keyword evidence="1" id="KW-1133">Transmembrane helix</keyword>
<dbReference type="AlphaFoldDB" id="A0A084B0E5"/>
<name>A0A084B0E5_STACB</name>
<feature type="transmembrane region" description="Helical" evidence="1">
    <location>
        <begin position="196"/>
        <end position="226"/>
    </location>
</feature>
<evidence type="ECO:0000256" key="1">
    <source>
        <dbReference type="SAM" id="Phobius"/>
    </source>
</evidence>
<evidence type="ECO:0000313" key="2">
    <source>
        <dbReference type="EMBL" id="KEY71024.1"/>
    </source>
</evidence>
<keyword evidence="1" id="KW-0812">Transmembrane</keyword>
<keyword evidence="1" id="KW-0472">Membrane</keyword>
<gene>
    <name evidence="2" type="ORF">S7711_10395</name>
</gene>
<dbReference type="EMBL" id="KL648363">
    <property type="protein sequence ID" value="KEY71024.1"/>
    <property type="molecule type" value="Genomic_DNA"/>
</dbReference>